<organism evidence="1 2">
    <name type="scientific">Pseudomonas schmalbachii</name>
    <dbReference type="NCBI Taxonomy" id="2816993"/>
    <lineage>
        <taxon>Bacteria</taxon>
        <taxon>Pseudomonadati</taxon>
        <taxon>Pseudomonadota</taxon>
        <taxon>Gammaproteobacteria</taxon>
        <taxon>Pseudomonadales</taxon>
        <taxon>Pseudomonadaceae</taxon>
        <taxon>Pseudomonas</taxon>
    </lineage>
</organism>
<comment type="caution">
    <text evidence="1">The sequence shown here is derived from an EMBL/GenBank/DDBJ whole genome shotgun (WGS) entry which is preliminary data.</text>
</comment>
<proteinExistence type="predicted"/>
<accession>A0ABS3TKI7</accession>
<dbReference type="RefSeq" id="WP_208311968.1">
    <property type="nucleotide sequence ID" value="NZ_JAELYA010000001.1"/>
</dbReference>
<dbReference type="Proteomes" id="UP000669060">
    <property type="component" value="Unassembled WGS sequence"/>
</dbReference>
<protein>
    <submittedName>
        <fullName evidence="1">Uncharacterized protein</fullName>
    </submittedName>
</protein>
<keyword evidence="2" id="KW-1185">Reference proteome</keyword>
<sequence>MPEQQLKPAAIVRSRYGDPEAFGERWLEVVADIQVMPYGTKLYAIPADQVLVPRDLVIRAIALAEDAMGLDFSEHDAIRDELRALLQQEPSGAAGETSEP</sequence>
<evidence type="ECO:0000313" key="1">
    <source>
        <dbReference type="EMBL" id="MBO3274172.1"/>
    </source>
</evidence>
<gene>
    <name evidence="1" type="ORF">JFY56_02930</name>
</gene>
<name>A0ABS3TKI7_9PSED</name>
<reference evidence="1 2" key="1">
    <citation type="submission" date="2020-12" db="EMBL/GenBank/DDBJ databases">
        <title>Pseudomonas schmalbachii sp. nov. isolated from millipede gut.</title>
        <authorList>
            <person name="Shelomi M."/>
        </authorList>
    </citation>
    <scope>NUCLEOTIDE SEQUENCE [LARGE SCALE GENOMIC DNA]</scope>
    <source>
        <strain evidence="1 2">Milli4</strain>
    </source>
</reference>
<evidence type="ECO:0000313" key="2">
    <source>
        <dbReference type="Proteomes" id="UP000669060"/>
    </source>
</evidence>
<dbReference type="EMBL" id="JAELYA010000001">
    <property type="protein sequence ID" value="MBO3274172.1"/>
    <property type="molecule type" value="Genomic_DNA"/>
</dbReference>